<evidence type="ECO:0000256" key="1">
    <source>
        <dbReference type="ARBA" id="ARBA00012513"/>
    </source>
</evidence>
<feature type="compositionally biased region" description="Polar residues" evidence="4">
    <location>
        <begin position="541"/>
        <end position="555"/>
    </location>
</feature>
<dbReference type="Pfam" id="PF17667">
    <property type="entry name" value="Pkinase_fungal"/>
    <property type="match status" value="1"/>
</dbReference>
<dbReference type="Proteomes" id="UP000016801">
    <property type="component" value="Unassembled WGS sequence"/>
</dbReference>
<dbReference type="PhylomeDB" id="M1VW84"/>
<dbReference type="InterPro" id="IPR008266">
    <property type="entry name" value="Tyr_kinase_AS"/>
</dbReference>
<evidence type="ECO:0000313" key="6">
    <source>
        <dbReference type="EMBL" id="CCE30827.1"/>
    </source>
</evidence>
<evidence type="ECO:0000256" key="2">
    <source>
        <dbReference type="ARBA" id="ARBA00047899"/>
    </source>
</evidence>
<comment type="catalytic activity">
    <reaction evidence="2">
        <text>L-threonyl-[protein] + ATP = O-phospho-L-threonyl-[protein] + ADP + H(+)</text>
        <dbReference type="Rhea" id="RHEA:46608"/>
        <dbReference type="Rhea" id="RHEA-COMP:11060"/>
        <dbReference type="Rhea" id="RHEA-COMP:11605"/>
        <dbReference type="ChEBI" id="CHEBI:15378"/>
        <dbReference type="ChEBI" id="CHEBI:30013"/>
        <dbReference type="ChEBI" id="CHEBI:30616"/>
        <dbReference type="ChEBI" id="CHEBI:61977"/>
        <dbReference type="ChEBI" id="CHEBI:456216"/>
        <dbReference type="EC" id="2.7.11.1"/>
    </reaction>
</comment>
<name>M1VW84_CLAP2</name>
<dbReference type="VEuPathDB" id="FungiDB:CPUR_04676"/>
<dbReference type="HOGENOM" id="CLU_005513_5_0_1"/>
<comment type="caution">
    <text evidence="6">The sequence shown here is derived from an EMBL/GenBank/DDBJ whole genome shotgun (WGS) entry which is preliminary data.</text>
</comment>
<accession>M1VW84</accession>
<evidence type="ECO:0000259" key="5">
    <source>
        <dbReference type="Pfam" id="PF17667"/>
    </source>
</evidence>
<gene>
    <name evidence="6" type="ORF">CPUR_04676</name>
</gene>
<feature type="compositionally biased region" description="Polar residues" evidence="4">
    <location>
        <begin position="132"/>
        <end position="148"/>
    </location>
</feature>
<protein>
    <recommendedName>
        <fullName evidence="1">non-specific serine/threonine protein kinase</fullName>
        <ecNumber evidence="1">2.7.11.1</ecNumber>
    </recommendedName>
</protein>
<keyword evidence="7" id="KW-1185">Reference proteome</keyword>
<evidence type="ECO:0000256" key="3">
    <source>
        <dbReference type="ARBA" id="ARBA00048679"/>
    </source>
</evidence>
<dbReference type="AlphaFoldDB" id="M1VW84"/>
<evidence type="ECO:0000313" key="7">
    <source>
        <dbReference type="Proteomes" id="UP000016801"/>
    </source>
</evidence>
<evidence type="ECO:0000256" key="4">
    <source>
        <dbReference type="SAM" id="MobiDB-lite"/>
    </source>
</evidence>
<comment type="catalytic activity">
    <reaction evidence="3">
        <text>L-seryl-[protein] + ATP = O-phospho-L-seryl-[protein] + ADP + H(+)</text>
        <dbReference type="Rhea" id="RHEA:17989"/>
        <dbReference type="Rhea" id="RHEA-COMP:9863"/>
        <dbReference type="Rhea" id="RHEA-COMP:11604"/>
        <dbReference type="ChEBI" id="CHEBI:15378"/>
        <dbReference type="ChEBI" id="CHEBI:29999"/>
        <dbReference type="ChEBI" id="CHEBI:30616"/>
        <dbReference type="ChEBI" id="CHEBI:83421"/>
        <dbReference type="ChEBI" id="CHEBI:456216"/>
        <dbReference type="EC" id="2.7.11.1"/>
    </reaction>
</comment>
<dbReference type="GO" id="GO:0004674">
    <property type="term" value="F:protein serine/threonine kinase activity"/>
    <property type="evidence" value="ECO:0007669"/>
    <property type="project" value="UniProtKB-EC"/>
</dbReference>
<feature type="region of interest" description="Disordered" evidence="4">
    <location>
        <begin position="538"/>
        <end position="601"/>
    </location>
</feature>
<dbReference type="EMBL" id="CAGA01000025">
    <property type="protein sequence ID" value="CCE30827.1"/>
    <property type="molecule type" value="Genomic_DNA"/>
</dbReference>
<dbReference type="STRING" id="1111077.M1VW84"/>
<dbReference type="PANTHER" id="PTHR38248:SF2">
    <property type="entry name" value="FUNK1 11"/>
    <property type="match status" value="1"/>
</dbReference>
<dbReference type="PANTHER" id="PTHR38248">
    <property type="entry name" value="FUNK1 6"/>
    <property type="match status" value="1"/>
</dbReference>
<dbReference type="InterPro" id="IPR040976">
    <property type="entry name" value="Pkinase_fungal"/>
</dbReference>
<feature type="compositionally biased region" description="Polar residues" evidence="4">
    <location>
        <begin position="566"/>
        <end position="580"/>
    </location>
</feature>
<proteinExistence type="predicted"/>
<dbReference type="SUPFAM" id="SSF56112">
    <property type="entry name" value="Protein kinase-like (PK-like)"/>
    <property type="match status" value="1"/>
</dbReference>
<dbReference type="PROSITE" id="PS00109">
    <property type="entry name" value="PROTEIN_KINASE_TYR"/>
    <property type="match status" value="1"/>
</dbReference>
<feature type="domain" description="Fungal-type protein kinase" evidence="5">
    <location>
        <begin position="302"/>
        <end position="726"/>
    </location>
</feature>
<dbReference type="EC" id="2.7.11.1" evidence="1"/>
<dbReference type="InterPro" id="IPR011009">
    <property type="entry name" value="Kinase-like_dom_sf"/>
</dbReference>
<feature type="region of interest" description="Disordered" evidence="4">
    <location>
        <begin position="122"/>
        <end position="148"/>
    </location>
</feature>
<dbReference type="eggNOG" id="ENOG502S5WB">
    <property type="taxonomic scope" value="Eukaryota"/>
</dbReference>
<organism evidence="6 7">
    <name type="scientific">Claviceps purpurea (strain 20.1)</name>
    <name type="common">Ergot fungus</name>
    <name type="synonym">Sphacelia segetum</name>
    <dbReference type="NCBI Taxonomy" id="1111077"/>
    <lineage>
        <taxon>Eukaryota</taxon>
        <taxon>Fungi</taxon>
        <taxon>Dikarya</taxon>
        <taxon>Ascomycota</taxon>
        <taxon>Pezizomycotina</taxon>
        <taxon>Sordariomycetes</taxon>
        <taxon>Hypocreomycetidae</taxon>
        <taxon>Hypocreales</taxon>
        <taxon>Clavicipitaceae</taxon>
        <taxon>Claviceps</taxon>
    </lineage>
</organism>
<dbReference type="OrthoDB" id="4960969at2759"/>
<reference evidence="6 7" key="1">
    <citation type="journal article" date="2013" name="PLoS Genet.">
        <title>Plant-symbiotic fungi as chemical engineers: Multi-genome analysis of the Clavicipitaceae reveals dynamics of alkaloid loci.</title>
        <authorList>
            <person name="Schardl C.L."/>
            <person name="Young C.A."/>
            <person name="Hesse U."/>
            <person name="Amyotte S.G."/>
            <person name="Andreeva K."/>
            <person name="Calie P.J."/>
            <person name="Fleetwood D.J."/>
            <person name="Haws D.C."/>
            <person name="Moore N."/>
            <person name="Oeser B."/>
            <person name="Panaccione D.G."/>
            <person name="Schweri K.K."/>
            <person name="Voisey C.R."/>
            <person name="Farman M.L."/>
            <person name="Jaromczyk J.W."/>
            <person name="Roe B.A."/>
            <person name="O'Sullivan D.M."/>
            <person name="Scott B."/>
            <person name="Tudzynski P."/>
            <person name="An Z."/>
            <person name="Arnaoudova E.G."/>
            <person name="Bullock C.T."/>
            <person name="Charlton N.D."/>
            <person name="Chen L."/>
            <person name="Cox M."/>
            <person name="Dinkins R.D."/>
            <person name="Florea S."/>
            <person name="Glenn A.E."/>
            <person name="Gordon A."/>
            <person name="Gueldener U."/>
            <person name="Harris D.R."/>
            <person name="Hollin W."/>
            <person name="Jaromczyk J."/>
            <person name="Johnson R.D."/>
            <person name="Khan A.K."/>
            <person name="Leistner E."/>
            <person name="Leuchtmann A."/>
            <person name="Li C."/>
            <person name="Liu J."/>
            <person name="Liu J."/>
            <person name="Liu M."/>
            <person name="Mace W."/>
            <person name="Machado C."/>
            <person name="Nagabhyru P."/>
            <person name="Pan J."/>
            <person name="Schmid J."/>
            <person name="Sugawara K."/>
            <person name="Steiner U."/>
            <person name="Takach J.E."/>
            <person name="Tanaka E."/>
            <person name="Webb J.S."/>
            <person name="Wilson E.V."/>
            <person name="Wiseman J.L."/>
            <person name="Yoshida R."/>
            <person name="Zeng Z."/>
        </authorList>
    </citation>
    <scope>NUCLEOTIDE SEQUENCE [LARGE SCALE GENOMIC DNA]</scope>
    <source>
        <strain evidence="6 7">20.1</strain>
    </source>
</reference>
<dbReference type="Gene3D" id="1.10.510.10">
    <property type="entry name" value="Transferase(Phosphotransferase) domain 1"/>
    <property type="match status" value="1"/>
</dbReference>
<sequence length="837" mass="94629">MDPQHWNRTIEDNPIAHGLDVFHSIARRKGVCDIAAVDRLIADDVRVLASHLLFRFEDYAVARGNFYDDLVKVTEAIITNTIEIDRLRPLLRAAITNKADDKALWGEVLTLITAPLTATDTATRPPTPHFVESQNRSVTTTQTSTPNINISEHHSLPVATIQPVSTVSQHFQSPSQYTTGSVTSSSEHRKEINLLLKHELKSRLDIDTPGFLDAFFPSKEYQQTAENFLDRCKAGVVPTFNNGWETWPDRAAETEVVTWLKLVTDELEELSRASFSSDVSHRRAILGMPRKSSRGSVAVPELDVAFVSAADLERGPESLRRSCARMLARGELRRDPMADEAQETRLALARNAQDMLTAQGTRRFVLGLTLCGSFMRVWLFDRLGGIASEQINVNTEPLQFIKVILGFLWMSEEDLGFDSSIKRPDLTVEGADGKKQYIEIEQQDGSKKCIILDQAMPRKPCIVGRATTCWTAHVKDDPKTILVVKDSWQEVKRDEEGDMFSLASREDVVNVARHYHHETVQIRGMNDDVHTCVRRGLAKATASNSAQPDSQSSGRAPSERLRKRGTSTNPSMSAKETGSVQHPRKKICSSWPTDADTKPPTELRNRVHRRVIVQDYGRPIYKASSRQALLASLEGCIKGHQALYEAGILHRDISISNLMINEERNESWPHFLIDLDHAIEIDRHDASNERNKTGTRAFMAIGILQGEKHSFLHDLESFFWVLFWICIHYGKSGKDSRISPRFDKWNHLGDFDLLLDKQNMIYAYSEFIGIAEQAFMPYYKPLIPYVNQLRELLPYVTQLPGLVYRNSTRVKKTGSELYSQMINVLREAQKDPQVCAD</sequence>